<organism evidence="3 4">
    <name type="scientific">Algibacter lectus</name>
    <dbReference type="NCBI Taxonomy" id="221126"/>
    <lineage>
        <taxon>Bacteria</taxon>
        <taxon>Pseudomonadati</taxon>
        <taxon>Bacteroidota</taxon>
        <taxon>Flavobacteriia</taxon>
        <taxon>Flavobacteriales</taxon>
        <taxon>Flavobacteriaceae</taxon>
        <taxon>Algibacter</taxon>
    </lineage>
</organism>
<name>A0A090X2L1_9FLAO</name>
<accession>A0A090X2L1</accession>
<evidence type="ECO:0000313" key="4">
    <source>
        <dbReference type="Proteomes" id="UP000029643"/>
    </source>
</evidence>
<dbReference type="GO" id="GO:0016020">
    <property type="term" value="C:membrane"/>
    <property type="evidence" value="ECO:0007669"/>
    <property type="project" value="UniProtKB-SubCell"/>
</dbReference>
<dbReference type="InterPro" id="IPR001509">
    <property type="entry name" value="Epimerase_deHydtase"/>
</dbReference>
<dbReference type="Proteomes" id="UP000029643">
    <property type="component" value="Unassembled WGS sequence"/>
</dbReference>
<feature type="domain" description="NAD-dependent epimerase/dehydratase" evidence="2">
    <location>
        <begin position="3"/>
        <end position="112"/>
    </location>
</feature>
<dbReference type="AlphaFoldDB" id="A0A090X2L1"/>
<dbReference type="SUPFAM" id="SSF51735">
    <property type="entry name" value="NAD(P)-binding Rossmann-fold domains"/>
    <property type="match status" value="1"/>
</dbReference>
<dbReference type="InterPro" id="IPR036291">
    <property type="entry name" value="NAD(P)-bd_dom_sf"/>
</dbReference>
<dbReference type="Pfam" id="PF01370">
    <property type="entry name" value="Epimerase"/>
    <property type="match status" value="1"/>
</dbReference>
<sequence>MKVILTGSTGMVGKGVLLECMDDETVEEILLINRSPIDISHPKIKEILHQDFTNFSSIEAEFKDYDACFHCMGVSSAGISEETYYKLTFTISEALADAIYNVNHNVLFTYVSGAGTDSSEQGSSMWARIKGKTENFILNKGFKDAYAFRPGAILPERGVKSKTNLYNFFYVITKPIFPLLKRMKSVTTTSRIGRAMINLDNNPQTLKHLEGADINKISKIKG</sequence>
<protein>
    <submittedName>
        <fullName evidence="3">Oxidoreductase</fullName>
    </submittedName>
</protein>
<dbReference type="Gene3D" id="3.40.50.720">
    <property type="entry name" value="NAD(P)-binding Rossmann-like Domain"/>
    <property type="match status" value="1"/>
</dbReference>
<reference evidence="3 4" key="1">
    <citation type="journal article" date="2014" name="Genome Announc.">
        <title>Draft Genome Sequences of Marine Flavobacterium Algibacter lectus Strains SS8 and NR4.</title>
        <authorList>
            <person name="Takatani N."/>
            <person name="Nakanishi M."/>
            <person name="Meirelles P."/>
            <person name="Mino S."/>
            <person name="Suda W."/>
            <person name="Oshima K."/>
            <person name="Hattori M."/>
            <person name="Ohkuma M."/>
            <person name="Hosokawa M."/>
            <person name="Miyashita K."/>
            <person name="Thompson F.L."/>
            <person name="Niwa A."/>
            <person name="Sawabe T."/>
            <person name="Sawabe T."/>
        </authorList>
    </citation>
    <scope>NUCLEOTIDE SEQUENCE [LARGE SCALE GENOMIC DNA]</scope>
    <source>
        <strain evidence="4">JCM19274</strain>
    </source>
</reference>
<evidence type="ECO:0000313" key="3">
    <source>
        <dbReference type="EMBL" id="GAL82734.1"/>
    </source>
</evidence>
<comment type="subcellular location">
    <subcellularLocation>
        <location evidence="1">Membrane</location>
    </subcellularLocation>
</comment>
<dbReference type="PANTHER" id="PTHR14097:SF8">
    <property type="entry name" value="NAD(P)-BINDING DOMAIN-CONTAINING PROTEIN"/>
    <property type="match status" value="1"/>
</dbReference>
<evidence type="ECO:0000256" key="1">
    <source>
        <dbReference type="ARBA" id="ARBA00004370"/>
    </source>
</evidence>
<dbReference type="PANTHER" id="PTHR14097">
    <property type="entry name" value="OXIDOREDUCTASE HTATIP2"/>
    <property type="match status" value="1"/>
</dbReference>
<dbReference type="EMBL" id="BBNU01000046">
    <property type="protein sequence ID" value="GAL82734.1"/>
    <property type="molecule type" value="Genomic_DNA"/>
</dbReference>
<evidence type="ECO:0000259" key="2">
    <source>
        <dbReference type="Pfam" id="PF01370"/>
    </source>
</evidence>
<comment type="caution">
    <text evidence="3">The sequence shown here is derived from an EMBL/GenBank/DDBJ whole genome shotgun (WGS) entry which is preliminary data.</text>
</comment>
<proteinExistence type="predicted"/>
<gene>
    <name evidence="3" type="ORF">JCM19274_3226</name>
</gene>
<dbReference type="RefSeq" id="WP_042501862.1">
    <property type="nucleotide sequence ID" value="NZ_BBNU01000046.1"/>
</dbReference>